<proteinExistence type="predicted"/>
<evidence type="ECO:0000256" key="1">
    <source>
        <dbReference type="ARBA" id="ARBA00023239"/>
    </source>
</evidence>
<dbReference type="Gene3D" id="3.20.20.140">
    <property type="entry name" value="Metal-dependent hydrolases"/>
    <property type="match status" value="1"/>
</dbReference>
<gene>
    <name evidence="3" type="ORF">ACIB24_09770</name>
</gene>
<dbReference type="PANTHER" id="PTHR21240">
    <property type="entry name" value="2-AMINO-3-CARBOXYLMUCONATE-6-SEMIALDEHYDE DECARBOXYLASE"/>
    <property type="match status" value="1"/>
</dbReference>
<evidence type="ECO:0000313" key="4">
    <source>
        <dbReference type="Proteomes" id="UP001612915"/>
    </source>
</evidence>
<dbReference type="InterPro" id="IPR032465">
    <property type="entry name" value="ACMSD"/>
</dbReference>
<dbReference type="EMBL" id="JBITLV010000003">
    <property type="protein sequence ID" value="MFI7587348.1"/>
    <property type="molecule type" value="Genomic_DNA"/>
</dbReference>
<sequence>MSGLTDVHAHFLTERYVEAATAAGHAEPDGMPAWPEWDAGRHLRLMDATGIDTAVLSISSPGVHFGDDARARALAVHVNDHAADLSGRHDGRFRFFAALPLPDLEGALDEVRRTAGAPGLAGYVVLSNAHGRYPGDPQLEPLWRALDAAGTVAFLHPTSPPGWESVSPRRPRPMAEFMFETARAVVDLMDARVAERHPAIRFVVTHCGGAIPGLADRLQLFRWGDAMDGVPESVDEQLRRLWFDVAGTPLPTQLPALLQHVGEDRIVYGSDHCFTPASAVALQLGALDAGRDGWRALCSRNVETLLGAGRPAAPPGVVPRARAELVRRVFRRAAERLLLGQG</sequence>
<keyword evidence="4" id="KW-1185">Reference proteome</keyword>
<feature type="domain" description="Amidohydrolase-related" evidence="2">
    <location>
        <begin position="6"/>
        <end position="337"/>
    </location>
</feature>
<evidence type="ECO:0000259" key="2">
    <source>
        <dbReference type="Pfam" id="PF04909"/>
    </source>
</evidence>
<keyword evidence="1" id="KW-0456">Lyase</keyword>
<dbReference type="InterPro" id="IPR006680">
    <property type="entry name" value="Amidohydro-rel"/>
</dbReference>
<dbReference type="SUPFAM" id="SSF51556">
    <property type="entry name" value="Metallo-dependent hydrolases"/>
    <property type="match status" value="1"/>
</dbReference>
<name>A0ABW8AN01_9ACTN</name>
<comment type="caution">
    <text evidence="3">The sequence shown here is derived from an EMBL/GenBank/DDBJ whole genome shotgun (WGS) entry which is preliminary data.</text>
</comment>
<accession>A0ABW8AN01</accession>
<dbReference type="InterPro" id="IPR032466">
    <property type="entry name" value="Metal_Hydrolase"/>
</dbReference>
<evidence type="ECO:0000313" key="3">
    <source>
        <dbReference type="EMBL" id="MFI7587348.1"/>
    </source>
</evidence>
<dbReference type="Proteomes" id="UP001612915">
    <property type="component" value="Unassembled WGS sequence"/>
</dbReference>
<reference evidence="3 4" key="1">
    <citation type="submission" date="2024-10" db="EMBL/GenBank/DDBJ databases">
        <title>The Natural Products Discovery Center: Release of the First 8490 Sequenced Strains for Exploring Actinobacteria Biosynthetic Diversity.</title>
        <authorList>
            <person name="Kalkreuter E."/>
            <person name="Kautsar S.A."/>
            <person name="Yang D."/>
            <person name="Bader C.D."/>
            <person name="Teijaro C.N."/>
            <person name="Fluegel L."/>
            <person name="Davis C.M."/>
            <person name="Simpson J.R."/>
            <person name="Lauterbach L."/>
            <person name="Steele A.D."/>
            <person name="Gui C."/>
            <person name="Meng S."/>
            <person name="Li G."/>
            <person name="Viehrig K."/>
            <person name="Ye F."/>
            <person name="Su P."/>
            <person name="Kiefer A.F."/>
            <person name="Nichols A."/>
            <person name="Cepeda A.J."/>
            <person name="Yan W."/>
            <person name="Fan B."/>
            <person name="Jiang Y."/>
            <person name="Adhikari A."/>
            <person name="Zheng C.-J."/>
            <person name="Schuster L."/>
            <person name="Cowan T.M."/>
            <person name="Smanski M.J."/>
            <person name="Chevrette M.G."/>
            <person name="De Carvalho L.P.S."/>
            <person name="Shen B."/>
        </authorList>
    </citation>
    <scope>NUCLEOTIDE SEQUENCE [LARGE SCALE GENOMIC DNA]</scope>
    <source>
        <strain evidence="3 4">NPDC049639</strain>
    </source>
</reference>
<dbReference type="PANTHER" id="PTHR21240:SF28">
    <property type="entry name" value="ISO-OROTATE DECARBOXYLASE (EUROFUNG)"/>
    <property type="match status" value="1"/>
</dbReference>
<dbReference type="RefSeq" id="WP_398278873.1">
    <property type="nucleotide sequence ID" value="NZ_JBITLV010000003.1"/>
</dbReference>
<organism evidence="3 4">
    <name type="scientific">Spongisporangium articulatum</name>
    <dbReference type="NCBI Taxonomy" id="3362603"/>
    <lineage>
        <taxon>Bacteria</taxon>
        <taxon>Bacillati</taxon>
        <taxon>Actinomycetota</taxon>
        <taxon>Actinomycetes</taxon>
        <taxon>Kineosporiales</taxon>
        <taxon>Kineosporiaceae</taxon>
        <taxon>Spongisporangium</taxon>
    </lineage>
</organism>
<dbReference type="Pfam" id="PF04909">
    <property type="entry name" value="Amidohydro_2"/>
    <property type="match status" value="1"/>
</dbReference>
<protein>
    <submittedName>
        <fullName evidence="3">Amidohydrolase family protein</fullName>
    </submittedName>
</protein>